<dbReference type="OrthoDB" id="8434698at2"/>
<evidence type="ECO:0000259" key="4">
    <source>
        <dbReference type="Pfam" id="PF00370"/>
    </source>
</evidence>
<keyword evidence="7" id="KW-1185">Reference proteome</keyword>
<dbReference type="InterPro" id="IPR018485">
    <property type="entry name" value="FGGY_C"/>
</dbReference>
<feature type="domain" description="Carbohydrate kinase FGGY C-terminal" evidence="5">
    <location>
        <begin position="264"/>
        <end position="455"/>
    </location>
</feature>
<dbReference type="PANTHER" id="PTHR43095">
    <property type="entry name" value="SUGAR KINASE"/>
    <property type="match status" value="1"/>
</dbReference>
<organism evidence="6 7">
    <name type="scientific">Maioricimonas rarisocia</name>
    <dbReference type="NCBI Taxonomy" id="2528026"/>
    <lineage>
        <taxon>Bacteria</taxon>
        <taxon>Pseudomonadati</taxon>
        <taxon>Planctomycetota</taxon>
        <taxon>Planctomycetia</taxon>
        <taxon>Planctomycetales</taxon>
        <taxon>Planctomycetaceae</taxon>
        <taxon>Maioricimonas</taxon>
    </lineage>
</organism>
<dbReference type="PANTHER" id="PTHR43095:SF5">
    <property type="entry name" value="XYLULOSE KINASE"/>
    <property type="match status" value="1"/>
</dbReference>
<feature type="domain" description="Carbohydrate kinase FGGY N-terminal" evidence="4">
    <location>
        <begin position="4"/>
        <end position="253"/>
    </location>
</feature>
<gene>
    <name evidence="6" type="primary">glpK_2</name>
    <name evidence="6" type="ORF">Mal4_38100</name>
</gene>
<dbReference type="PIRSF" id="PIRSF000538">
    <property type="entry name" value="GlpK"/>
    <property type="match status" value="1"/>
</dbReference>
<proteinExistence type="inferred from homology"/>
<dbReference type="AlphaFoldDB" id="A0A517ZAF1"/>
<keyword evidence="3 6" id="KW-0418">Kinase</keyword>
<dbReference type="InterPro" id="IPR018484">
    <property type="entry name" value="FGGY_N"/>
</dbReference>
<dbReference type="KEGG" id="mri:Mal4_38100"/>
<sequence length="475" mass="50684">MPVVLALDLGTTSIAAVAVDEFGNVVRTVQRSHRGQVDGLPTGYAEQDPERLRSTAIDVLMELAASLSEPTHALGLTGQMHSVVLLDRERSPLSNVITWQDRRALENPHGAKETFLSEYLARCDEADLRQTGCRLSPGYAAVTLNTLIRREQLPAAAVTAAQPADWMASVLTSEPVVCDRTNAASTGVYDLEKDCWSEPLLAAGGIPVKLMPPVRESGDVVGRLTDEMARATGLPAGLPVYCALGDNQASVLGTVPAGEPALQITIGTGGQINWSVDRFVRAEGLDTRYLPDGRFLLVGAGLAGGDAYAWVNRTIRTWLAAFGTDTDSEQIYARLDELIAAVPEGTDGLACEPFFRGTRREPERRGLFAGADVHNFTPGHVARAVLEGMAAAMKSVLDGAGLHAPSRISRIIGCGNGLQANRHLVAAFQREFGQNLWFPEQAEGAAFGAALLAGVRTGMWADLEAAGQLIRLRQA</sequence>
<evidence type="ECO:0000259" key="5">
    <source>
        <dbReference type="Pfam" id="PF02782"/>
    </source>
</evidence>
<dbReference type="Pfam" id="PF02782">
    <property type="entry name" value="FGGY_C"/>
    <property type="match status" value="1"/>
</dbReference>
<dbReference type="GO" id="GO:0005975">
    <property type="term" value="P:carbohydrate metabolic process"/>
    <property type="evidence" value="ECO:0007669"/>
    <property type="project" value="InterPro"/>
</dbReference>
<evidence type="ECO:0000256" key="3">
    <source>
        <dbReference type="ARBA" id="ARBA00022777"/>
    </source>
</evidence>
<dbReference type="EMBL" id="CP036275">
    <property type="protein sequence ID" value="QDU39465.1"/>
    <property type="molecule type" value="Genomic_DNA"/>
</dbReference>
<dbReference type="InterPro" id="IPR050406">
    <property type="entry name" value="FGGY_Carb_Kinase"/>
</dbReference>
<dbReference type="InterPro" id="IPR000577">
    <property type="entry name" value="Carb_kinase_FGGY"/>
</dbReference>
<dbReference type="EC" id="2.7.1.30" evidence="6"/>
<comment type="similarity">
    <text evidence="1">Belongs to the FGGY kinase family.</text>
</comment>
<dbReference type="SUPFAM" id="SSF53067">
    <property type="entry name" value="Actin-like ATPase domain"/>
    <property type="match status" value="2"/>
</dbReference>
<accession>A0A517ZAF1</accession>
<protein>
    <submittedName>
        <fullName evidence="6">Glycerol kinase</fullName>
        <ecNumber evidence="6">2.7.1.30</ecNumber>
    </submittedName>
</protein>
<dbReference type="RefSeq" id="WP_145370645.1">
    <property type="nucleotide sequence ID" value="NZ_CP036275.1"/>
</dbReference>
<name>A0A517ZAF1_9PLAN</name>
<dbReference type="Proteomes" id="UP000320496">
    <property type="component" value="Chromosome"/>
</dbReference>
<dbReference type="CDD" id="cd07777">
    <property type="entry name" value="ASKHA_NBD_FGGY_SHK"/>
    <property type="match status" value="1"/>
</dbReference>
<keyword evidence="2 6" id="KW-0808">Transferase</keyword>
<evidence type="ECO:0000256" key="1">
    <source>
        <dbReference type="ARBA" id="ARBA00009156"/>
    </source>
</evidence>
<dbReference type="InterPro" id="IPR043129">
    <property type="entry name" value="ATPase_NBD"/>
</dbReference>
<reference evidence="6 7" key="1">
    <citation type="submission" date="2019-02" db="EMBL/GenBank/DDBJ databases">
        <title>Deep-cultivation of Planctomycetes and their phenomic and genomic characterization uncovers novel biology.</title>
        <authorList>
            <person name="Wiegand S."/>
            <person name="Jogler M."/>
            <person name="Boedeker C."/>
            <person name="Pinto D."/>
            <person name="Vollmers J."/>
            <person name="Rivas-Marin E."/>
            <person name="Kohn T."/>
            <person name="Peeters S.H."/>
            <person name="Heuer A."/>
            <person name="Rast P."/>
            <person name="Oberbeckmann S."/>
            <person name="Bunk B."/>
            <person name="Jeske O."/>
            <person name="Meyerdierks A."/>
            <person name="Storesund J.E."/>
            <person name="Kallscheuer N."/>
            <person name="Luecker S."/>
            <person name="Lage O.M."/>
            <person name="Pohl T."/>
            <person name="Merkel B.J."/>
            <person name="Hornburger P."/>
            <person name="Mueller R.-W."/>
            <person name="Bruemmer F."/>
            <person name="Labrenz M."/>
            <person name="Spormann A.M."/>
            <person name="Op den Camp H."/>
            <person name="Overmann J."/>
            <person name="Amann R."/>
            <person name="Jetten M.S.M."/>
            <person name="Mascher T."/>
            <person name="Medema M.H."/>
            <person name="Devos D.P."/>
            <person name="Kaster A.-K."/>
            <person name="Ovreas L."/>
            <person name="Rohde M."/>
            <person name="Galperin M.Y."/>
            <person name="Jogler C."/>
        </authorList>
    </citation>
    <scope>NUCLEOTIDE SEQUENCE [LARGE SCALE GENOMIC DNA]</scope>
    <source>
        <strain evidence="6 7">Mal4</strain>
    </source>
</reference>
<evidence type="ECO:0000313" key="6">
    <source>
        <dbReference type="EMBL" id="QDU39465.1"/>
    </source>
</evidence>
<dbReference type="Pfam" id="PF00370">
    <property type="entry name" value="FGGY_N"/>
    <property type="match status" value="1"/>
</dbReference>
<evidence type="ECO:0000313" key="7">
    <source>
        <dbReference type="Proteomes" id="UP000320496"/>
    </source>
</evidence>
<evidence type="ECO:0000256" key="2">
    <source>
        <dbReference type="ARBA" id="ARBA00022679"/>
    </source>
</evidence>
<dbReference type="GO" id="GO:0004370">
    <property type="term" value="F:glycerol kinase activity"/>
    <property type="evidence" value="ECO:0007669"/>
    <property type="project" value="UniProtKB-EC"/>
</dbReference>
<dbReference type="Gene3D" id="3.30.420.40">
    <property type="match status" value="2"/>
</dbReference>